<accession>A0A699UXE4</accession>
<evidence type="ECO:0000313" key="1">
    <source>
        <dbReference type="EMBL" id="GFD26108.1"/>
    </source>
</evidence>
<comment type="caution">
    <text evidence="1">The sequence shown here is derived from an EMBL/GenBank/DDBJ whole genome shotgun (WGS) entry which is preliminary data.</text>
</comment>
<feature type="non-terminal residue" evidence="1">
    <location>
        <position position="1"/>
    </location>
</feature>
<reference evidence="1" key="1">
    <citation type="journal article" date="2019" name="Sci. Rep.">
        <title>Draft genome of Tanacetum cinerariifolium, the natural source of mosquito coil.</title>
        <authorList>
            <person name="Yamashiro T."/>
            <person name="Shiraishi A."/>
            <person name="Satake H."/>
            <person name="Nakayama K."/>
        </authorList>
    </citation>
    <scope>NUCLEOTIDE SEQUENCE</scope>
</reference>
<dbReference type="AlphaFoldDB" id="A0A699UXE4"/>
<gene>
    <name evidence="1" type="ORF">Tci_898077</name>
</gene>
<dbReference type="EMBL" id="BKCJ011365892">
    <property type="protein sequence ID" value="GFD26108.1"/>
    <property type="molecule type" value="Genomic_DNA"/>
</dbReference>
<dbReference type="PANTHER" id="PTHR11439:SF495">
    <property type="entry name" value="REVERSE TRANSCRIPTASE, RNA-DEPENDENT DNA POLYMERASE-RELATED"/>
    <property type="match status" value="1"/>
</dbReference>
<organism evidence="1">
    <name type="scientific">Tanacetum cinerariifolium</name>
    <name type="common">Dalmatian daisy</name>
    <name type="synonym">Chrysanthemum cinerariifolium</name>
    <dbReference type="NCBI Taxonomy" id="118510"/>
    <lineage>
        <taxon>Eukaryota</taxon>
        <taxon>Viridiplantae</taxon>
        <taxon>Streptophyta</taxon>
        <taxon>Embryophyta</taxon>
        <taxon>Tracheophyta</taxon>
        <taxon>Spermatophyta</taxon>
        <taxon>Magnoliopsida</taxon>
        <taxon>eudicotyledons</taxon>
        <taxon>Gunneridae</taxon>
        <taxon>Pentapetalae</taxon>
        <taxon>asterids</taxon>
        <taxon>campanulids</taxon>
        <taxon>Asterales</taxon>
        <taxon>Asteraceae</taxon>
        <taxon>Asteroideae</taxon>
        <taxon>Anthemideae</taxon>
        <taxon>Anthemidinae</taxon>
        <taxon>Tanacetum</taxon>
    </lineage>
</organism>
<protein>
    <submittedName>
        <fullName evidence="1">Putative ribonuclease H-like domain-containing protein</fullName>
    </submittedName>
</protein>
<sequence>AADVDVHLYKSMIGSLMYLNASRSDIMYAVCACSRFQVTSKTLHLQAVKRIFRYLKGQRKLGNPQQEVVNFLAGDLFHGSAKSKQL</sequence>
<name>A0A699UXE4_TANCI</name>
<dbReference type="PANTHER" id="PTHR11439">
    <property type="entry name" value="GAG-POL-RELATED RETROTRANSPOSON"/>
    <property type="match status" value="1"/>
</dbReference>
<proteinExistence type="predicted"/>